<evidence type="ECO:0000313" key="9">
    <source>
        <dbReference type="Proteomes" id="UP001161247"/>
    </source>
</evidence>
<keyword evidence="3 5" id="KW-0863">Zinc-finger</keyword>
<keyword evidence="1 5" id="KW-0479">Metal-binding</keyword>
<dbReference type="Gene3D" id="4.10.1000.10">
    <property type="entry name" value="Zinc finger, CCCH-type"/>
    <property type="match status" value="2"/>
</dbReference>
<dbReference type="GO" id="GO:0008270">
    <property type="term" value="F:zinc ion binding"/>
    <property type="evidence" value="ECO:0007669"/>
    <property type="project" value="UniProtKB-KW"/>
</dbReference>
<dbReference type="PROSITE" id="PS50103">
    <property type="entry name" value="ZF_C3H1"/>
    <property type="match status" value="1"/>
</dbReference>
<reference evidence="8" key="1">
    <citation type="submission" date="2023-03" db="EMBL/GenBank/DDBJ databases">
        <authorList>
            <person name="Julca I."/>
        </authorList>
    </citation>
    <scope>NUCLEOTIDE SEQUENCE</scope>
</reference>
<dbReference type="GO" id="GO:0003729">
    <property type="term" value="F:mRNA binding"/>
    <property type="evidence" value="ECO:0007669"/>
    <property type="project" value="InterPro"/>
</dbReference>
<feature type="zinc finger region" description="C3H1-type" evidence="5">
    <location>
        <begin position="293"/>
        <end position="320"/>
    </location>
</feature>
<dbReference type="PANTHER" id="PTHR12547:SF18">
    <property type="entry name" value="PROTEIN TIS11"/>
    <property type="match status" value="1"/>
</dbReference>
<dbReference type="SUPFAM" id="SSF90229">
    <property type="entry name" value="CCCH zinc finger"/>
    <property type="match status" value="1"/>
</dbReference>
<dbReference type="Proteomes" id="UP001161247">
    <property type="component" value="Chromosome 4"/>
</dbReference>
<feature type="compositionally biased region" description="Low complexity" evidence="6">
    <location>
        <begin position="150"/>
        <end position="174"/>
    </location>
</feature>
<sequence length="433" mass="47324">MGSAGSLVNFSDGTAATKFTIQIDLFASIEFTVYFCDRVEVLLRFLSLIRDKVISKTDISAQKHRQKFFMENIYGGDGGSGARAPKLKSLTGNVTPPTLSPQNLIGRSFWHRHHHLHSPKTSILDPYASSDSCSDFSSQDSPLIRYLTSSSGSGIGSSSRSRGGKSLSPLPLSSIENFEMTPPRSKPAFNFPVKIEEDVIVMDGILVDSGEIRAPKSNSGPRMKSTLTSPDTGGRLLPSMPSPLTTGKENNNFYKKENCRSNEEIISNRFGPKCQVAHGWEEVRSSRFINKTKLEAQPCQLFIAGVCPYGSKCRYLHTNQVNEVLPSLEASTPSKVLPSMEASSTPSKVLPAPTRKVSPINPEIRSDGGRSFGDNTPANKDWCPLDDGIKITRLPGLGDKTPSKEEVNARIKSVLHGPSVKKRLSVFTEFCPE</sequence>
<dbReference type="AlphaFoldDB" id="A0AAV1D805"/>
<dbReference type="EMBL" id="OX459121">
    <property type="protein sequence ID" value="CAI9103979.1"/>
    <property type="molecule type" value="Genomic_DNA"/>
</dbReference>
<evidence type="ECO:0000256" key="5">
    <source>
        <dbReference type="PROSITE-ProRule" id="PRU00723"/>
    </source>
</evidence>
<dbReference type="SMART" id="SM00356">
    <property type="entry name" value="ZnF_C3H1"/>
    <property type="match status" value="1"/>
</dbReference>
<evidence type="ECO:0000259" key="7">
    <source>
        <dbReference type="PROSITE" id="PS50103"/>
    </source>
</evidence>
<evidence type="ECO:0000256" key="3">
    <source>
        <dbReference type="ARBA" id="ARBA00022771"/>
    </source>
</evidence>
<dbReference type="InterPro" id="IPR036855">
    <property type="entry name" value="Znf_CCCH_sf"/>
</dbReference>
<proteinExistence type="predicted"/>
<evidence type="ECO:0000256" key="4">
    <source>
        <dbReference type="ARBA" id="ARBA00022833"/>
    </source>
</evidence>
<keyword evidence="9" id="KW-1185">Reference proteome</keyword>
<keyword evidence="4 5" id="KW-0862">Zinc</keyword>
<feature type="compositionally biased region" description="Polar residues" evidence="6">
    <location>
        <begin position="242"/>
        <end position="252"/>
    </location>
</feature>
<evidence type="ECO:0000256" key="2">
    <source>
        <dbReference type="ARBA" id="ARBA00022737"/>
    </source>
</evidence>
<evidence type="ECO:0000256" key="1">
    <source>
        <dbReference type="ARBA" id="ARBA00022723"/>
    </source>
</evidence>
<dbReference type="InterPro" id="IPR000571">
    <property type="entry name" value="Znf_CCCH"/>
</dbReference>
<organism evidence="8 9">
    <name type="scientific">Oldenlandia corymbosa var. corymbosa</name>
    <dbReference type="NCBI Taxonomy" id="529605"/>
    <lineage>
        <taxon>Eukaryota</taxon>
        <taxon>Viridiplantae</taxon>
        <taxon>Streptophyta</taxon>
        <taxon>Embryophyta</taxon>
        <taxon>Tracheophyta</taxon>
        <taxon>Spermatophyta</taxon>
        <taxon>Magnoliopsida</taxon>
        <taxon>eudicotyledons</taxon>
        <taxon>Gunneridae</taxon>
        <taxon>Pentapetalae</taxon>
        <taxon>asterids</taxon>
        <taxon>lamiids</taxon>
        <taxon>Gentianales</taxon>
        <taxon>Rubiaceae</taxon>
        <taxon>Rubioideae</taxon>
        <taxon>Spermacoceae</taxon>
        <taxon>Hedyotis-Oldenlandia complex</taxon>
        <taxon>Oldenlandia</taxon>
    </lineage>
</organism>
<feature type="compositionally biased region" description="Polar residues" evidence="6">
    <location>
        <begin position="216"/>
        <end position="231"/>
    </location>
</feature>
<keyword evidence="2" id="KW-0677">Repeat</keyword>
<gene>
    <name evidence="8" type="ORF">OLC1_LOCUS13013</name>
</gene>
<accession>A0AAV1D805</accession>
<evidence type="ECO:0000256" key="6">
    <source>
        <dbReference type="SAM" id="MobiDB-lite"/>
    </source>
</evidence>
<feature type="region of interest" description="Disordered" evidence="6">
    <location>
        <begin position="150"/>
        <end position="183"/>
    </location>
</feature>
<feature type="region of interest" description="Disordered" evidence="6">
    <location>
        <begin position="212"/>
        <end position="252"/>
    </location>
</feature>
<feature type="region of interest" description="Disordered" evidence="6">
    <location>
        <begin position="337"/>
        <end position="377"/>
    </location>
</feature>
<protein>
    <submittedName>
        <fullName evidence="8">OLC1v1002579C1</fullName>
    </submittedName>
</protein>
<name>A0AAV1D805_OLDCO</name>
<dbReference type="InterPro" id="IPR045877">
    <property type="entry name" value="ZFP36-like"/>
</dbReference>
<dbReference type="PANTHER" id="PTHR12547">
    <property type="entry name" value="CCCH ZINC FINGER/TIS11-RELATED"/>
    <property type="match status" value="1"/>
</dbReference>
<feature type="domain" description="C3H1-type" evidence="7">
    <location>
        <begin position="293"/>
        <end position="320"/>
    </location>
</feature>
<evidence type="ECO:0000313" key="8">
    <source>
        <dbReference type="EMBL" id="CAI9103979.1"/>
    </source>
</evidence>